<feature type="compositionally biased region" description="Basic and acidic residues" evidence="1">
    <location>
        <begin position="1"/>
        <end position="10"/>
    </location>
</feature>
<dbReference type="RefSeq" id="WP_229917152.1">
    <property type="nucleotide sequence ID" value="NZ_BMVN01000007.1"/>
</dbReference>
<reference evidence="3" key="1">
    <citation type="journal article" date="2019" name="Int. J. Syst. Evol. Microbiol.">
        <title>The Global Catalogue of Microorganisms (GCM) 10K type strain sequencing project: providing services to taxonomists for standard genome sequencing and annotation.</title>
        <authorList>
            <consortium name="The Broad Institute Genomics Platform"/>
            <consortium name="The Broad Institute Genome Sequencing Center for Infectious Disease"/>
            <person name="Wu L."/>
            <person name="Ma J."/>
        </authorList>
    </citation>
    <scope>NUCLEOTIDE SEQUENCE [LARGE SCALE GENOMIC DNA]</scope>
    <source>
        <strain evidence="3">JCM 4733</strain>
    </source>
</reference>
<dbReference type="EMBL" id="BMVN01000007">
    <property type="protein sequence ID" value="GHA20911.1"/>
    <property type="molecule type" value="Genomic_DNA"/>
</dbReference>
<feature type="region of interest" description="Disordered" evidence="1">
    <location>
        <begin position="1"/>
        <end position="27"/>
    </location>
</feature>
<organism evidence="2 3">
    <name type="scientific">Streptomyces canarius</name>
    <dbReference type="NCBI Taxonomy" id="285453"/>
    <lineage>
        <taxon>Bacteria</taxon>
        <taxon>Bacillati</taxon>
        <taxon>Actinomycetota</taxon>
        <taxon>Actinomycetes</taxon>
        <taxon>Kitasatosporales</taxon>
        <taxon>Streptomycetaceae</taxon>
        <taxon>Streptomyces</taxon>
    </lineage>
</organism>
<comment type="caution">
    <text evidence="2">The sequence shown here is derived from an EMBL/GenBank/DDBJ whole genome shotgun (WGS) entry which is preliminary data.</text>
</comment>
<name>A0ABQ3CNX6_9ACTN</name>
<evidence type="ECO:0000313" key="2">
    <source>
        <dbReference type="EMBL" id="GHA20911.1"/>
    </source>
</evidence>
<proteinExistence type="predicted"/>
<keyword evidence="3" id="KW-1185">Reference proteome</keyword>
<evidence type="ECO:0000313" key="3">
    <source>
        <dbReference type="Proteomes" id="UP000653644"/>
    </source>
</evidence>
<sequence length="56" mass="5820">MLRSKTHTDQRTGLTLLCPGDPGHDDERTAEDVVAAVRYAAERGPPAGAATRAGCG</sequence>
<protein>
    <submittedName>
        <fullName evidence="2">Uncharacterized protein</fullName>
    </submittedName>
</protein>
<dbReference type="Proteomes" id="UP000653644">
    <property type="component" value="Unassembled WGS sequence"/>
</dbReference>
<evidence type="ECO:0000256" key="1">
    <source>
        <dbReference type="SAM" id="MobiDB-lite"/>
    </source>
</evidence>
<accession>A0ABQ3CNX6</accession>
<gene>
    <name evidence="2" type="ORF">GCM10010345_27520</name>
</gene>